<evidence type="ECO:0000313" key="2">
    <source>
        <dbReference type="Proteomes" id="UP001297422"/>
    </source>
</evidence>
<feature type="non-terminal residue" evidence="1">
    <location>
        <position position="1"/>
    </location>
</feature>
<accession>A0AAJ1B2V8</accession>
<feature type="non-terminal residue" evidence="1">
    <location>
        <position position="77"/>
    </location>
</feature>
<gene>
    <name evidence="1" type="ORF">LIQ10_20945</name>
</gene>
<proteinExistence type="predicted"/>
<organism evidence="1 2">
    <name type="scientific">Mediterraneibacter gnavus</name>
    <name type="common">Ruminococcus gnavus</name>
    <dbReference type="NCBI Taxonomy" id="33038"/>
    <lineage>
        <taxon>Bacteria</taxon>
        <taxon>Bacillati</taxon>
        <taxon>Bacillota</taxon>
        <taxon>Clostridia</taxon>
        <taxon>Lachnospirales</taxon>
        <taxon>Lachnospiraceae</taxon>
        <taxon>Mediterraneibacter</taxon>
    </lineage>
</organism>
<dbReference type="AlphaFoldDB" id="A0AAJ1B2V8"/>
<dbReference type="EMBL" id="JAJBNC010000446">
    <property type="protein sequence ID" value="MCB5496153.1"/>
    <property type="molecule type" value="Genomic_DNA"/>
</dbReference>
<dbReference type="Proteomes" id="UP001297422">
    <property type="component" value="Unassembled WGS sequence"/>
</dbReference>
<comment type="caution">
    <text evidence="1">The sequence shown here is derived from an EMBL/GenBank/DDBJ whole genome shotgun (WGS) entry which is preliminary data.</text>
</comment>
<evidence type="ECO:0000313" key="1">
    <source>
        <dbReference type="EMBL" id="MCB5496153.1"/>
    </source>
</evidence>
<name>A0AAJ1B2V8_MEDGN</name>
<sequence length="77" mass="8798">FKYGEEIRCETVSNNILKLYDGLFVNQGRFYRIVPGSYEEVNISNGIVGQKRYDLIVSHFETNGVTETHDIRVLKGG</sequence>
<reference evidence="1" key="1">
    <citation type="submission" date="2021-10" db="EMBL/GenBank/DDBJ databases">
        <title>Collection of gut derived symbiotic bacterial strains cultured from healthy donors.</title>
        <authorList>
            <person name="Lin H."/>
            <person name="Littmann E."/>
            <person name="Claire K."/>
            <person name="Pamer E."/>
        </authorList>
    </citation>
    <scope>NUCLEOTIDE SEQUENCE</scope>
    <source>
        <strain evidence="1">MSK.23.4</strain>
    </source>
</reference>
<protein>
    <submittedName>
        <fullName evidence="1">Uncharacterized protein</fullName>
    </submittedName>
</protein>